<dbReference type="EC" id="3.4.19.12" evidence="2"/>
<keyword evidence="3" id="KW-0645">Protease</keyword>
<comment type="catalytic activity">
    <reaction evidence="1">
        <text>Thiol-dependent hydrolysis of ester, thioester, amide, peptide and isopeptide bonds formed by the C-terminal Gly of ubiquitin (a 76-residue protein attached to proteins as an intracellular targeting signal).</text>
        <dbReference type="EC" id="3.4.19.12"/>
    </reaction>
</comment>
<dbReference type="Gene3D" id="3.40.50.1820">
    <property type="entry name" value="alpha/beta hydrolase"/>
    <property type="match status" value="1"/>
</dbReference>
<dbReference type="SUPFAM" id="SSF53474">
    <property type="entry name" value="alpha/beta-Hydrolases"/>
    <property type="match status" value="1"/>
</dbReference>
<feature type="compositionally biased region" description="Basic and acidic residues" evidence="7">
    <location>
        <begin position="1532"/>
        <end position="1541"/>
    </location>
</feature>
<dbReference type="InterPro" id="IPR046541">
    <property type="entry name" value="DUF6606"/>
</dbReference>
<dbReference type="Pfam" id="PF01083">
    <property type="entry name" value="Cutinase"/>
    <property type="match status" value="1"/>
</dbReference>
<dbReference type="InterPro" id="IPR000675">
    <property type="entry name" value="Cutinase/axe"/>
</dbReference>
<evidence type="ECO:0000256" key="5">
    <source>
        <dbReference type="ARBA" id="ARBA00022801"/>
    </source>
</evidence>
<protein>
    <recommendedName>
        <fullName evidence="2">ubiquitinyl hydrolase 1</fullName>
        <ecNumber evidence="2">3.4.19.12</ecNumber>
    </recommendedName>
</protein>
<feature type="domain" description="DUF3638" evidence="8">
    <location>
        <begin position="2013"/>
        <end position="2234"/>
    </location>
</feature>
<keyword evidence="12" id="KW-1185">Reference proteome</keyword>
<evidence type="ECO:0000256" key="7">
    <source>
        <dbReference type="SAM" id="MobiDB-lite"/>
    </source>
</evidence>
<evidence type="ECO:0000256" key="6">
    <source>
        <dbReference type="ARBA" id="ARBA00022807"/>
    </source>
</evidence>
<dbReference type="PANTHER" id="PTHR13367:SF33">
    <property type="entry name" value="P-LOOP CONTAINING NUCLEOSIDE TRIPHOSPHATE HYDROLASE PROTEIN"/>
    <property type="match status" value="1"/>
</dbReference>
<gene>
    <name evidence="11" type="ORF">BDW59DRAFT_163549</name>
</gene>
<reference evidence="11 12" key="1">
    <citation type="submission" date="2024-07" db="EMBL/GenBank/DDBJ databases">
        <title>Section-level genome sequencing and comparative genomics of Aspergillus sections Usti and Cavernicolus.</title>
        <authorList>
            <consortium name="Lawrence Berkeley National Laboratory"/>
            <person name="Nybo J.L."/>
            <person name="Vesth T.C."/>
            <person name="Theobald S."/>
            <person name="Frisvad J.C."/>
            <person name="Larsen T.O."/>
            <person name="Kjaerboelling I."/>
            <person name="Rothschild-Mancinelli K."/>
            <person name="Lyhne E.K."/>
            <person name="Kogle M.E."/>
            <person name="Barry K."/>
            <person name="Clum A."/>
            <person name="Na H."/>
            <person name="Ledsgaard L."/>
            <person name="Lin J."/>
            <person name="Lipzen A."/>
            <person name="Kuo A."/>
            <person name="Riley R."/>
            <person name="Mondo S."/>
            <person name="LaButti K."/>
            <person name="Haridas S."/>
            <person name="Pangalinan J."/>
            <person name="Salamov A.A."/>
            <person name="Simmons B.A."/>
            <person name="Magnuson J.K."/>
            <person name="Chen J."/>
            <person name="Drula E."/>
            <person name="Henrissat B."/>
            <person name="Wiebenga A."/>
            <person name="Lubbers R.J."/>
            <person name="Gomes A.C."/>
            <person name="Makela M.R."/>
            <person name="Stajich J."/>
            <person name="Grigoriev I.V."/>
            <person name="Mortensen U.H."/>
            <person name="De vries R.P."/>
            <person name="Baker S.E."/>
            <person name="Andersen M.R."/>
        </authorList>
    </citation>
    <scope>NUCLEOTIDE SEQUENCE [LARGE SCALE GENOMIC DNA]</scope>
    <source>
        <strain evidence="11 12">CBS 600.67</strain>
    </source>
</reference>
<dbReference type="Proteomes" id="UP001610335">
    <property type="component" value="Unassembled WGS sequence"/>
</dbReference>
<evidence type="ECO:0000256" key="4">
    <source>
        <dbReference type="ARBA" id="ARBA00022786"/>
    </source>
</evidence>
<proteinExistence type="predicted"/>
<evidence type="ECO:0000259" key="9">
    <source>
        <dbReference type="Pfam" id="PF12359"/>
    </source>
</evidence>
<feature type="region of interest" description="Disordered" evidence="7">
    <location>
        <begin position="1778"/>
        <end position="1798"/>
    </location>
</feature>
<dbReference type="EMBL" id="JBFXLS010000055">
    <property type="protein sequence ID" value="KAL2823205.1"/>
    <property type="molecule type" value="Genomic_DNA"/>
</dbReference>
<dbReference type="InterPro" id="IPR022105">
    <property type="entry name" value="DUF3645"/>
</dbReference>
<keyword evidence="6" id="KW-0788">Thiol protease</keyword>
<comment type="caution">
    <text evidence="11">The sequence shown here is derived from an EMBL/GenBank/DDBJ whole genome shotgun (WGS) entry which is preliminary data.</text>
</comment>
<evidence type="ECO:0000256" key="1">
    <source>
        <dbReference type="ARBA" id="ARBA00000707"/>
    </source>
</evidence>
<evidence type="ECO:0000256" key="3">
    <source>
        <dbReference type="ARBA" id="ARBA00022670"/>
    </source>
</evidence>
<sequence>MVDHSPKLIQEVFNHIVLPPRLPDQHDRNVGQLNSEIILRAIRAADALCLLQQPESSDIWGGVKRSLGLCDATHEDDQLDRDQLLQAFHQVEQNTSLIVHIAAQNAGLLIQPTDANDHGIKQVLLECFEASPSASSVLSCPGALICEYPGNAVAISMDVFNNRPFQEALAVFLEQASGEVIEKFAPRAKKAGTCVIEPRDTAAPYLITQMLMAFLEAQGCRVSPRRIQKKVRDDVCWSNAYLPWRRSPFYMVIRVCVERLLHAMCGPEAGLSSYKLFISMMHYHLLLDSERVLSFESRHFLLAKLCRRLAKSKVELKKKKKLLEVPITHLSDACSLKFFNGVSYVALKMEAEWSAFKHSIQKRIPSLPFRANDQDTHLQLPNSGPHIESMLRAKVRRRKTAIVAQTAANNLDKRISQPYREFARTYYDLHHLESELHQDLATTATAKGNNDAHGVRLLNGVGRYLDQVSKLLDTPGEEKSIMMLFLFEHWVALDQHMVCEFPLLREYSSAFLSELLDVLQLASYEDMKRLSRIQVYLSMRQKHCSFKTLTLFSHPVANGFSDRYTRYSPDAPRLERLRSTIEAASQAARAAKTAELGRINDQYRTLSRKIESLPCTRKTKKEGSSCAHCRAKRQRKKLGITAHEDFLPEGGVGNAGVRQRAVIFEIAMPPALAKYRDVTWRIITLLGLSENILSTRGSPARAILDRYNPLQPYIGHRGLKFHLASRTKSFLVSHYKGCKLPVSTSQVLLPFGLDLAYYDTQEGIWASDLPTKMTFAHHFSLNGSLLTLLNSGTDDFVADGEGRSSYEIIAAHDECPLELTVHEYTTYQSLLTGKAARWLSLLRELGSSNLNFSLEPTMHLVSYLALQVGPNSTDRILRDIHQIFNDARFCLQLALQVESILSRICSSWREVYCMEMLLNLILRLCNLGSGQSKKRGFQLLHRVRLITSDWCQKLRFEIQRGVLFEMVQQLSRYALMAGLICKRTFAASEDETFEPDNLQIFFEACLTIQENIQDPSQLSEMVRGLFVRDFRMTSSMAAVIRKLLTDQSSCLERAIEKAWPDVPNGQREYSTWRAVKGSKWWIEAHVAATEYSRAQVVHYHGLEGHLLVDRNPIGRLPPELRDSPIVQDIFEKEHLMIFPSAMVGMEFTLACLRNGHQVHFGKFENEIAIQVRVRDSVLRLVHRQYFGTGPQADLPLPLISNCFHWLDIKSRHLEVRRRKHMWMFRRQGNWMLDMRTRHASRGQVLLVDPHSQLFKQVATVFQGFEDVERLTVFQPRVRNLSVELKRMDLDFTVNAEGYLLCRQLQAEIDPDQDAGTWYGLQSKIILRDSANHLKRSIIVPIGPLSYNRHGPHVQVIALNNGRYGRYQIDDILGRLKCEPEPLLIYTKSLLHAFTSFPLPDSLTGRTGTEEALASLTSAMSQPWSSLGPAHAQPLIALAELTPRRYYYPEHEKCQQQVLWNEHLTVTIQHEQYRSLIEKLGERLDRLAKFSLHECHRLSLEPGGAAELTHRSYLRRQNFMRSRYSLDSFSPEAENKPYSSRDKHNRSPSTSQTYEVASVLRHASSQFVSTTSLMDRFEQCTYISGYSTEYHKDSITDILETDIVSNWGGLVNICRQYQVGRYDIALELATIASAERVNMDLLRVLTAFCILPELQNLRLPEFPGFSGFIMHEKPSRESILLQIKEDYGEVSNKYHPSLQKTLSHYRERFERECCIIADEVCNQWPHRELDLSHIPTATIDYAKVVNNIGPEWSRLVENCSFSESLVDIQRVLDANDTGSVFPARPDSDTDTTPAYPIPPRPRVIPDIQSLILKDGPHKPSLIKQSQLPPSEQVWSDIKSPITSRCKENSRRQPKVSPGGGAEIRTIIEELTTSRSMLRQKYGDNLMSSLNSLECVFAQEVLTRSVPTPNNLESVIARTREKADMQLQAIHASLSKSDVRHEWLSSAHLWPCLTPVTILQQIRSSAQRCFGQGMKEAVIEYGVSLTHLQQLLRIYDALRKQDAQRLQAEQSNRGHENWEPVDFPDWLLMEIDTDILIRQTQVDVARATISPASNSNSVLQMNMGQGKTSVVTPIVLCALANGRTLVRLVVPESLLLQTAQTMQSCLGELVGREVLNIPFARKSPIDVKSIREYRAFHEEMLQRFGIILTIPQHVLSFKLNGLQCIADARFQSAGAILSTNAWMMGVCRDIIDESDFSLGVQTQLIYPSGSQALVDGHPQRWKTAHILLGTLESLVLRIEEGFTSSLDVVRRPNGGFPIIHILRPDMEERLTQMLVDELCSERSPIPFLSKHYDDMTLIKRFISHTNVEHSTIQLIKDNFVDHPADLKTLFLLRGLVGHGILLVCLKKRWNVQYGLHRNRSPIAVPFRAKGVPSEQAEWGHPDVAIVLTCLAFYYDGLSLEQLRQCLQSLSQSDDPQNQYNSWISYSDTLPQTLRHWNLININDQVQVREIWLYLRYVTMIINFFLDHYVFPVHAKQFSTRLQMSGWDLPLFDLNHCTPGAKQVLTTGFSGTNDDRFILPLTIHQNDLSALFHTNAEVLEYLLQPRNRSYVVAANSHGKHLSEVDVLRKLNNMGVRILIDAGAHILELDNRSLVREWLAIDHQAPAAVYFDATNKPWVVDRNEAEVPLLASSFARDLRNCLVYLDHAHTRGTDLKFPPAARGALTLSLGQTKDQTVQAAMRLRQLGTSQSVTFLASPETHQSILDHRRKTYSDPVDSGDVVSWLLEQTCRHHEQLQSLYVAQGYDFCRRMEAESSYRHFVTDPRHRQALVAAITQREQHDLEKVYAYHRPTSISPVDHTFKHARIAQFATALHQEQLSADSIGPAPVLAFAEVEQEREMISQIEQVRNVQCPTRRKHHTFPGLHANIRNFALHGCLKGVQGYESAFSALRRTVPGRKHGLRPISQSKLFVSSEFTRTVDIKPGEWLTDFLRPVHWILWSPSTETALIIIPEEVECVIPLIMADQTTATHLLIYAAAFTKGMIHFNSLNFYALPALPRDHQFPSALLVELGILAGRLFCTYEEYRTILKYLGSEGSECGDDNTRSAPEVVLGTIADDALGFLQEWLSMTRTGREFSHTPMGYICRNRRLERDHTHFAPVNLEVSAHLREAINIGESSRSDTYGSEEGEVPDSHYLLSSEKPMAKRQSCPQVHVFGARETTAAAGYGSSSTVVNAVLNAYPGATSEAIDYPACGGQSSCGGVSYSGSVAAGIDAVASAVNSFNSQCPDTNLVVVGYSQGGEIFDAALCGGGVPNQGVTNTAVRLSSSAVNMVKAAIFMGDPLFNAGLPYNVGTCAAGGFDARPAGFSCPSANKVQSYCDAPDPYCCNGSDAATHNGYGSEYGQAALVFVQSMLG</sequence>
<dbReference type="Pfam" id="PF12359">
    <property type="entry name" value="DUF3645"/>
    <property type="match status" value="1"/>
</dbReference>
<keyword evidence="5" id="KW-0378">Hydrolase</keyword>
<dbReference type="SMART" id="SM01110">
    <property type="entry name" value="Cutinase"/>
    <property type="match status" value="1"/>
</dbReference>
<evidence type="ECO:0000313" key="11">
    <source>
        <dbReference type="EMBL" id="KAL2823205.1"/>
    </source>
</evidence>
<keyword evidence="4" id="KW-0833">Ubl conjugation pathway</keyword>
<evidence type="ECO:0000259" key="8">
    <source>
        <dbReference type="Pfam" id="PF12340"/>
    </source>
</evidence>
<evidence type="ECO:0000259" key="10">
    <source>
        <dbReference type="Pfam" id="PF20255"/>
    </source>
</evidence>
<name>A0ABR4I613_9EURO</name>
<feature type="region of interest" description="Disordered" evidence="7">
    <location>
        <begin position="1528"/>
        <end position="1550"/>
    </location>
</feature>
<feature type="domain" description="DUF6606" evidence="10">
    <location>
        <begin position="12"/>
        <end position="286"/>
    </location>
</feature>
<dbReference type="InterPro" id="IPR051346">
    <property type="entry name" value="OTU_Deubiquitinase"/>
</dbReference>
<dbReference type="InterPro" id="IPR029058">
    <property type="entry name" value="AB_hydrolase_fold"/>
</dbReference>
<dbReference type="Pfam" id="PF12340">
    <property type="entry name" value="DUF3638"/>
    <property type="match status" value="1"/>
</dbReference>
<evidence type="ECO:0000256" key="2">
    <source>
        <dbReference type="ARBA" id="ARBA00012759"/>
    </source>
</evidence>
<organism evidence="11 12">
    <name type="scientific">Aspergillus cavernicola</name>
    <dbReference type="NCBI Taxonomy" id="176166"/>
    <lineage>
        <taxon>Eukaryota</taxon>
        <taxon>Fungi</taxon>
        <taxon>Dikarya</taxon>
        <taxon>Ascomycota</taxon>
        <taxon>Pezizomycotina</taxon>
        <taxon>Eurotiomycetes</taxon>
        <taxon>Eurotiomycetidae</taxon>
        <taxon>Eurotiales</taxon>
        <taxon>Aspergillaceae</taxon>
        <taxon>Aspergillus</taxon>
        <taxon>Aspergillus subgen. Nidulantes</taxon>
    </lineage>
</organism>
<dbReference type="InterPro" id="IPR022099">
    <property type="entry name" value="DUF3638"/>
</dbReference>
<dbReference type="Pfam" id="PF20255">
    <property type="entry name" value="DUF6606"/>
    <property type="match status" value="1"/>
</dbReference>
<evidence type="ECO:0000313" key="12">
    <source>
        <dbReference type="Proteomes" id="UP001610335"/>
    </source>
</evidence>
<feature type="domain" description="DUF3645" evidence="9">
    <location>
        <begin position="2354"/>
        <end position="2386"/>
    </location>
</feature>
<accession>A0ABR4I613</accession>
<dbReference type="PANTHER" id="PTHR13367">
    <property type="entry name" value="UBIQUITIN THIOESTERASE"/>
    <property type="match status" value="1"/>
</dbReference>